<dbReference type="STRING" id="153496.A0U89_01920"/>
<dbReference type="EMBL" id="CP014674">
    <property type="protein sequence ID" value="AOX16093.1"/>
    <property type="molecule type" value="Genomic_DNA"/>
</dbReference>
<dbReference type="PROSITE" id="PS51123">
    <property type="entry name" value="OMPA_2"/>
    <property type="match status" value="1"/>
</dbReference>
<evidence type="ECO:0000313" key="1">
    <source>
        <dbReference type="EMBL" id="AOX16093.1"/>
    </source>
</evidence>
<keyword evidence="2" id="KW-1185">Reference proteome</keyword>
<dbReference type="InterPro" id="IPR006665">
    <property type="entry name" value="OmpA-like"/>
</dbReference>
<dbReference type="PANTHER" id="PTHR30329:SF21">
    <property type="entry name" value="LIPOPROTEIN YIAD-RELATED"/>
    <property type="match status" value="1"/>
</dbReference>
<dbReference type="NCBIfam" id="NF006543">
    <property type="entry name" value="PRK09039.1-2"/>
    <property type="match status" value="1"/>
</dbReference>
<protein>
    <submittedName>
        <fullName evidence="1">Uncharacterized protein</fullName>
    </submittedName>
</protein>
<reference evidence="1 2" key="1">
    <citation type="journal article" date="2016" name="Microb. Cell Fact.">
        <title>Dissection of exopolysaccharide biosynthesis in Kozakia baliensis.</title>
        <authorList>
            <person name="Brandt J.U."/>
            <person name="Jakob F."/>
            <person name="Behr J."/>
            <person name="Geissler A.J."/>
            <person name="Vogel R.F."/>
        </authorList>
    </citation>
    <scope>NUCLEOTIDE SEQUENCE [LARGE SCALE GENOMIC DNA]</scope>
    <source>
        <strain evidence="1 2">DSM 14400</strain>
    </source>
</reference>
<dbReference type="GO" id="GO:0016020">
    <property type="term" value="C:membrane"/>
    <property type="evidence" value="ECO:0007669"/>
    <property type="project" value="UniProtKB-UniRule"/>
</dbReference>
<sequence>MARRNRRSSHNTLNAWPGYVDALSTLLMVVTFVLLVFVLGQQFLSIALSRRTHSLDQLRQQLSALEHTLSMTQDRNHQLDTMVASLTTERDKTKAEADALSAQIGTLNGVVAQKDQALAAASQATQSDSATIAQLKAQLEQLNQQLQAIGQALDIAKKDVTSRDQQIADLGNKLNVALADKVNTLKRYRSEFFGRLREALKNQKGVEIVGDRFVFQSSILFPQGSADLTPAGEKEISTLAQTFKQVAGQIPADIPWILRIDGHADRQPIHTAFASNWELSSARAITVVKVLVKEGVDPHHLAATGFSDYQPLDPGSTSAAFARNRRIEFRLTDR</sequence>
<dbReference type="PANTHER" id="PTHR30329">
    <property type="entry name" value="STATOR ELEMENT OF FLAGELLAR MOTOR COMPLEX"/>
    <property type="match status" value="1"/>
</dbReference>
<dbReference type="Proteomes" id="UP000179145">
    <property type="component" value="Chromosome"/>
</dbReference>
<dbReference type="CDD" id="cd07185">
    <property type="entry name" value="OmpA_C-like"/>
    <property type="match status" value="1"/>
</dbReference>
<organism evidence="1 2">
    <name type="scientific">Kozakia baliensis</name>
    <dbReference type="NCBI Taxonomy" id="153496"/>
    <lineage>
        <taxon>Bacteria</taxon>
        <taxon>Pseudomonadati</taxon>
        <taxon>Pseudomonadota</taxon>
        <taxon>Alphaproteobacteria</taxon>
        <taxon>Acetobacterales</taxon>
        <taxon>Acetobacteraceae</taxon>
        <taxon>Kozakia</taxon>
    </lineage>
</organism>
<accession>A0A1D8UR14</accession>
<dbReference type="SUPFAM" id="SSF103088">
    <property type="entry name" value="OmpA-like"/>
    <property type="match status" value="1"/>
</dbReference>
<dbReference type="Gene3D" id="1.10.287.1490">
    <property type="match status" value="1"/>
</dbReference>
<dbReference type="RefSeq" id="WP_070401918.1">
    <property type="nucleotide sequence ID" value="NZ_BJVW01000028.1"/>
</dbReference>
<gene>
    <name evidence="1" type="ORF">A0U89_01920</name>
</gene>
<dbReference type="OrthoDB" id="9815217at2"/>
<dbReference type="InterPro" id="IPR050330">
    <property type="entry name" value="Bact_OuterMem_StrucFunc"/>
</dbReference>
<dbReference type="KEGG" id="kba:A0U89_01920"/>
<dbReference type="InterPro" id="IPR036737">
    <property type="entry name" value="OmpA-like_sf"/>
</dbReference>
<dbReference type="eggNOG" id="COG1360">
    <property type="taxonomic scope" value="Bacteria"/>
</dbReference>
<evidence type="ECO:0000313" key="2">
    <source>
        <dbReference type="Proteomes" id="UP000179145"/>
    </source>
</evidence>
<name>A0A1D8UR14_9PROT</name>
<dbReference type="Gene3D" id="3.30.1330.60">
    <property type="entry name" value="OmpA-like domain"/>
    <property type="match status" value="1"/>
</dbReference>
<dbReference type="AlphaFoldDB" id="A0A1D8UR14"/>
<proteinExistence type="predicted"/>
<dbReference type="Pfam" id="PF00691">
    <property type="entry name" value="OmpA"/>
    <property type="match status" value="1"/>
</dbReference>